<organism evidence="3 4">
    <name type="scientific">Sphingorhabdus lutea</name>
    <dbReference type="NCBI Taxonomy" id="1913578"/>
    <lineage>
        <taxon>Bacteria</taxon>
        <taxon>Pseudomonadati</taxon>
        <taxon>Pseudomonadota</taxon>
        <taxon>Alphaproteobacteria</taxon>
        <taxon>Sphingomonadales</taxon>
        <taxon>Sphingomonadaceae</taxon>
        <taxon>Sphingorhabdus</taxon>
    </lineage>
</organism>
<evidence type="ECO:0000313" key="4">
    <source>
        <dbReference type="Proteomes" id="UP000242561"/>
    </source>
</evidence>
<feature type="transmembrane region" description="Helical" evidence="2">
    <location>
        <begin position="377"/>
        <end position="397"/>
    </location>
</feature>
<evidence type="ECO:0008006" key="5">
    <source>
        <dbReference type="Google" id="ProtNLM"/>
    </source>
</evidence>
<keyword evidence="4" id="KW-1185">Reference proteome</keyword>
<feature type="transmembrane region" description="Helical" evidence="2">
    <location>
        <begin position="287"/>
        <end position="308"/>
    </location>
</feature>
<feature type="transmembrane region" description="Helical" evidence="2">
    <location>
        <begin position="258"/>
        <end position="280"/>
    </location>
</feature>
<dbReference type="PANTHER" id="PTHR43317:SF1">
    <property type="entry name" value="THERMOSPERMINE SYNTHASE ACAULIS5"/>
    <property type="match status" value="1"/>
</dbReference>
<name>A0A1L3JFB3_9SPHN</name>
<evidence type="ECO:0000313" key="3">
    <source>
        <dbReference type="EMBL" id="APG63825.1"/>
    </source>
</evidence>
<keyword evidence="2" id="KW-0472">Membrane</keyword>
<proteinExistence type="predicted"/>
<dbReference type="Proteomes" id="UP000242561">
    <property type="component" value="Chromosome"/>
</dbReference>
<gene>
    <name evidence="3" type="ORF">LPB140_11405</name>
</gene>
<dbReference type="Gene3D" id="1.20.1250.20">
    <property type="entry name" value="MFS general substrate transporter like domains"/>
    <property type="match status" value="1"/>
</dbReference>
<feature type="transmembrane region" description="Helical" evidence="2">
    <location>
        <begin position="45"/>
        <end position="65"/>
    </location>
</feature>
<feature type="transmembrane region" description="Helical" evidence="2">
    <location>
        <begin position="348"/>
        <end position="371"/>
    </location>
</feature>
<feature type="transmembrane region" description="Helical" evidence="2">
    <location>
        <begin position="12"/>
        <end position="33"/>
    </location>
</feature>
<dbReference type="InterPro" id="IPR036259">
    <property type="entry name" value="MFS_trans_sf"/>
</dbReference>
<evidence type="ECO:0000256" key="2">
    <source>
        <dbReference type="SAM" id="Phobius"/>
    </source>
</evidence>
<dbReference type="GO" id="GO:0006596">
    <property type="term" value="P:polyamine biosynthetic process"/>
    <property type="evidence" value="ECO:0007669"/>
    <property type="project" value="UniProtKB-KW"/>
</dbReference>
<feature type="transmembrane region" description="Helical" evidence="2">
    <location>
        <begin position="442"/>
        <end position="468"/>
    </location>
</feature>
<evidence type="ECO:0000256" key="1">
    <source>
        <dbReference type="ARBA" id="ARBA00023115"/>
    </source>
</evidence>
<feature type="transmembrane region" description="Helical" evidence="2">
    <location>
        <begin position="180"/>
        <end position="201"/>
    </location>
</feature>
<feature type="transmembrane region" description="Helical" evidence="2">
    <location>
        <begin position="314"/>
        <end position="336"/>
    </location>
</feature>
<dbReference type="PANTHER" id="PTHR43317">
    <property type="entry name" value="THERMOSPERMINE SYNTHASE ACAULIS5"/>
    <property type="match status" value="1"/>
</dbReference>
<dbReference type="CDD" id="cd02440">
    <property type="entry name" value="AdoMet_MTases"/>
    <property type="match status" value="1"/>
</dbReference>
<feature type="transmembrane region" description="Helical" evidence="2">
    <location>
        <begin position="409"/>
        <end position="430"/>
    </location>
</feature>
<dbReference type="EMBL" id="CP018154">
    <property type="protein sequence ID" value="APG63825.1"/>
    <property type="molecule type" value="Genomic_DNA"/>
</dbReference>
<dbReference type="SUPFAM" id="SSF103473">
    <property type="entry name" value="MFS general substrate transporter"/>
    <property type="match status" value="1"/>
</dbReference>
<reference evidence="3 4" key="1">
    <citation type="submission" date="2016-11" db="EMBL/GenBank/DDBJ databases">
        <title>Sphingorhabdus sp. LPB0140, isolated from marine environment.</title>
        <authorList>
            <person name="Kim E."/>
            <person name="Yi H."/>
        </authorList>
    </citation>
    <scope>NUCLEOTIDE SEQUENCE [LARGE SCALE GENOMIC DNA]</scope>
    <source>
        <strain evidence="3 4">LPB0140</strain>
    </source>
</reference>
<keyword evidence="2" id="KW-0812">Transmembrane</keyword>
<dbReference type="STRING" id="1913578.LPB140_11405"/>
<dbReference type="InterPro" id="IPR029063">
    <property type="entry name" value="SAM-dependent_MTases_sf"/>
</dbReference>
<sequence>MDNFHHLYSGRGLITAIIFLGSFLLFMVQPMVARIALPELGGSSSVWNSAMLVYQCLLLAGYGYAHFLSSKLGRRQYIIHPIIMCIAFALWLPFALYVPHFAVDFSPFWRVPIMFIFSIGPPFFIIAAQAPLMQIWFSRTAPLANPYPLYAASNLGSFFGLLSYPFLIEPFFALSTQKNIWAIGGCLLLLLVCVLAWRTYLHDKISDNKNNAPDRPLKVTEENSPNIITWKKRLLWLALSAIPSAFMLSTTTHISTDIIAMPMLWVLPLALYLLSFTIAFSDRQAMANIIAILAPWMILAAGAIIFYLDSRANYYSLLFSPLLLLILATALHQRLYTLRPDASSLTIFYLWMAAGGALGGIFAALIAPLIFDWTWEHPLLLICGAILLRPMLIFGLPRHDNGAVESSQIVTIIFSFVALALALIFTRPFFGLNGQSQIFLMLVMWVIGIISFGSRPAFIISLAALMIASGADYMFDKSWHGQRVRSYFGIYTIDQSPSGNARWLTHGTTLHGTQLVNRPTLPTSYYNPKSGVGLALAAAPSLYTRPNIAVVGLGSGTLSCYKKPEQKWTFFEIDPVVAKIAQDKRIFSFLHRCAPDANIIIGDARISLGQISDGQYDILVIDAFSSDSIPIHLLTQEAFQLYRRVLRKNGMLIVHISNRYFNLEPVLAAEAQGKKWFTAKNDYSPTDLENSRDGYQSSTWVVMVKDERKLRELELAAQKLPNAASKTSNHNEQWILLNDRNKEAWRDDYSPVLKLLNVGNF</sequence>
<feature type="transmembrane region" description="Helical" evidence="2">
    <location>
        <begin position="149"/>
        <end position="168"/>
    </location>
</feature>
<keyword evidence="2" id="KW-1133">Transmembrane helix</keyword>
<feature type="transmembrane region" description="Helical" evidence="2">
    <location>
        <begin position="108"/>
        <end position="128"/>
    </location>
</feature>
<feature type="transmembrane region" description="Helical" evidence="2">
    <location>
        <begin position="77"/>
        <end position="96"/>
    </location>
</feature>
<accession>A0A1L3JFB3</accession>
<dbReference type="SUPFAM" id="SSF53335">
    <property type="entry name" value="S-adenosyl-L-methionine-dependent methyltransferases"/>
    <property type="match status" value="1"/>
</dbReference>
<protein>
    <recommendedName>
        <fullName evidence="5">Spermidine synthase</fullName>
    </recommendedName>
</protein>
<dbReference type="AlphaFoldDB" id="A0A1L3JFB3"/>
<keyword evidence="1" id="KW-0620">Polyamine biosynthesis</keyword>
<dbReference type="KEGG" id="sphl:LPB140_11405"/>
<dbReference type="Gene3D" id="3.40.50.150">
    <property type="entry name" value="Vaccinia Virus protein VP39"/>
    <property type="match status" value="1"/>
</dbReference>
<dbReference type="NCBIfam" id="NF037959">
    <property type="entry name" value="MFS_SpdSyn"/>
    <property type="match status" value="1"/>
</dbReference>